<gene>
    <name evidence="3" type="ORF">PBAT_00005</name>
</gene>
<dbReference type="AlphaFoldDB" id="A0A168QQA6"/>
<keyword evidence="4" id="KW-1185">Reference proteome</keyword>
<comment type="caution">
    <text evidence="3">The sequence shown here is derived from an EMBL/GenBank/DDBJ whole genome shotgun (WGS) entry which is preliminary data.</text>
</comment>
<dbReference type="CDD" id="cd00118">
    <property type="entry name" value="LysM"/>
    <property type="match status" value="2"/>
</dbReference>
<dbReference type="Proteomes" id="UP000077355">
    <property type="component" value="Unassembled WGS sequence"/>
</dbReference>
<dbReference type="Gene3D" id="3.10.350.10">
    <property type="entry name" value="LysM domain"/>
    <property type="match status" value="2"/>
</dbReference>
<dbReference type="SMART" id="SM00257">
    <property type="entry name" value="LysM"/>
    <property type="match status" value="2"/>
</dbReference>
<name>A0A168QQA6_9BACL</name>
<dbReference type="OrthoDB" id="2033517at2"/>
<feature type="domain" description="LysM" evidence="2">
    <location>
        <begin position="62"/>
        <end position="107"/>
    </location>
</feature>
<protein>
    <recommendedName>
        <fullName evidence="2">LysM domain-containing protein</fullName>
    </recommendedName>
</protein>
<feature type="domain" description="LysM" evidence="2">
    <location>
        <begin position="2"/>
        <end position="47"/>
    </location>
</feature>
<dbReference type="PROSITE" id="PS51782">
    <property type="entry name" value="LYSM"/>
    <property type="match status" value="2"/>
</dbReference>
<evidence type="ECO:0000313" key="3">
    <source>
        <dbReference type="EMBL" id="OAB48066.1"/>
    </source>
</evidence>
<evidence type="ECO:0000313" key="4">
    <source>
        <dbReference type="Proteomes" id="UP000077355"/>
    </source>
</evidence>
<evidence type="ECO:0000256" key="1">
    <source>
        <dbReference type="SAM" id="MobiDB-lite"/>
    </source>
</evidence>
<dbReference type="PANTHER" id="PTHR33734">
    <property type="entry name" value="LYSM DOMAIN-CONTAINING GPI-ANCHORED PROTEIN 2"/>
    <property type="match status" value="1"/>
</dbReference>
<dbReference type="InterPro" id="IPR018392">
    <property type="entry name" value="LysM"/>
</dbReference>
<feature type="compositionally biased region" description="Polar residues" evidence="1">
    <location>
        <begin position="448"/>
        <end position="462"/>
    </location>
</feature>
<sequence length="482" mass="53158">MKIHMVKKGDSLYELSKKYGISLEKLIEANPQLKDPNKLNIGEKVKIPTEASSVPMPENIIHKHVVKQGDSLWQLSKAWGVTLREMIDANPQLKNPNALLVGEIVNIPKVGMKEVINGELVGGNANHNKTTAGGKTHTGPKVDTSPIQTIPPVIPQLPQIQDNALAPNVPMPNVQMPNVSIPNPPPPNNAPIQHVPPHHIPMPLPELPIAEEKIEMKQHLYIQYSVPTQEAEEKAPLMEKSNPCPQVSEQMYYPGITEGYSWNQPQCEQATWEHQGYGQQQNWVQPQFTQPCYPMMPQMVHEGPDHCNPNMSPYGTSFAGGLSGYGGDNQGFSPLSNNMAPSENISVSCSEVYSCISPYDWTFPNGMMQGQGVEHQGQHPVMSYGYSQPESQVMHDCGCHSREGIHESSDVGNVTAISEKAFIGNDVSNSTLEPEDSISVSKLKKAKTSSVNTGKGRATNQAGDKRQKNKQQKRRNPWIKNK</sequence>
<accession>A0A168QQA6</accession>
<dbReference type="SUPFAM" id="SSF54106">
    <property type="entry name" value="LysM domain"/>
    <property type="match status" value="2"/>
</dbReference>
<dbReference type="Pfam" id="PF01476">
    <property type="entry name" value="LysM"/>
    <property type="match status" value="2"/>
</dbReference>
<dbReference type="EMBL" id="LVJI01000001">
    <property type="protein sequence ID" value="OAB48066.1"/>
    <property type="molecule type" value="Genomic_DNA"/>
</dbReference>
<feature type="region of interest" description="Disordered" evidence="1">
    <location>
        <begin position="427"/>
        <end position="482"/>
    </location>
</feature>
<organism evidence="3 4">
    <name type="scientific">Paenibacillus antarcticus</name>
    <dbReference type="NCBI Taxonomy" id="253703"/>
    <lineage>
        <taxon>Bacteria</taxon>
        <taxon>Bacillati</taxon>
        <taxon>Bacillota</taxon>
        <taxon>Bacilli</taxon>
        <taxon>Bacillales</taxon>
        <taxon>Paenibacillaceae</taxon>
        <taxon>Paenibacillus</taxon>
    </lineage>
</organism>
<evidence type="ECO:0000259" key="2">
    <source>
        <dbReference type="PROSITE" id="PS51782"/>
    </source>
</evidence>
<dbReference type="InterPro" id="IPR036779">
    <property type="entry name" value="LysM_dom_sf"/>
</dbReference>
<reference evidence="3 4" key="1">
    <citation type="submission" date="2016-03" db="EMBL/GenBank/DDBJ databases">
        <title>Draft genome sequence of Paenibacillus antarcticus CECT 5836.</title>
        <authorList>
            <person name="Shin S.-K."/>
            <person name="Yi H."/>
        </authorList>
    </citation>
    <scope>NUCLEOTIDE SEQUENCE [LARGE SCALE GENOMIC DNA]</scope>
    <source>
        <strain evidence="3 4">CECT 5836</strain>
    </source>
</reference>
<proteinExistence type="predicted"/>
<feature type="compositionally biased region" description="Basic residues" evidence="1">
    <location>
        <begin position="467"/>
        <end position="482"/>
    </location>
</feature>
<dbReference type="PANTHER" id="PTHR33734:SF22">
    <property type="entry name" value="MEMBRANE-BOUND LYTIC MUREIN TRANSGLYCOSYLASE D"/>
    <property type="match status" value="1"/>
</dbReference>
<dbReference type="RefSeq" id="WP_068645718.1">
    <property type="nucleotide sequence ID" value="NZ_CP043611.1"/>
</dbReference>